<dbReference type="InParanoid" id="A0A1V8T505"/>
<organism evidence="2 3">
    <name type="scientific">Cryoendolithus antarcticus</name>
    <dbReference type="NCBI Taxonomy" id="1507870"/>
    <lineage>
        <taxon>Eukaryota</taxon>
        <taxon>Fungi</taxon>
        <taxon>Dikarya</taxon>
        <taxon>Ascomycota</taxon>
        <taxon>Pezizomycotina</taxon>
        <taxon>Dothideomycetes</taxon>
        <taxon>Dothideomycetidae</taxon>
        <taxon>Cladosporiales</taxon>
        <taxon>Cladosporiaceae</taxon>
        <taxon>Cryoendolithus</taxon>
    </lineage>
</organism>
<evidence type="ECO:0000256" key="1">
    <source>
        <dbReference type="SAM" id="MobiDB-lite"/>
    </source>
</evidence>
<reference evidence="3" key="1">
    <citation type="submission" date="2017-03" db="EMBL/GenBank/DDBJ databases">
        <title>Genomes of endolithic fungi from Antarctica.</title>
        <authorList>
            <person name="Coleine C."/>
            <person name="Masonjones S."/>
            <person name="Stajich J.E."/>
        </authorList>
    </citation>
    <scope>NUCLEOTIDE SEQUENCE [LARGE SCALE GENOMIC DNA]</scope>
    <source>
        <strain evidence="3">CCFEE 5527</strain>
    </source>
</reference>
<gene>
    <name evidence="2" type="ORF">B0A48_08213</name>
</gene>
<evidence type="ECO:0000313" key="2">
    <source>
        <dbReference type="EMBL" id="OQO06430.1"/>
    </source>
</evidence>
<accession>A0A1V8T505</accession>
<sequence>MLATATGQSALQNIQPSCAICGAASTPECAHEGDRLKLALDQAMARWQGVLQIREWVLIHARNSVINTFTQLKAARAHAHVAYLQTLPCYTLFQTYGGHPPLPPQQLAVLHTQISNANGIFRQGIDDDWRRSCLRYPEVLDYYFSLVEVSFPDEQDSMVRTPRFGAQAKEPKKVKSRRDSLDMGSEKGKKRDRRRAGGRTPPPEAPMAGRYGRR</sequence>
<dbReference type="OrthoDB" id="5409477at2759"/>
<keyword evidence="3" id="KW-1185">Reference proteome</keyword>
<comment type="caution">
    <text evidence="2">The sequence shown here is derived from an EMBL/GenBank/DDBJ whole genome shotgun (WGS) entry which is preliminary data.</text>
</comment>
<dbReference type="AlphaFoldDB" id="A0A1V8T505"/>
<evidence type="ECO:0000313" key="3">
    <source>
        <dbReference type="Proteomes" id="UP000192596"/>
    </source>
</evidence>
<proteinExistence type="predicted"/>
<dbReference type="Proteomes" id="UP000192596">
    <property type="component" value="Unassembled WGS sequence"/>
</dbReference>
<name>A0A1V8T505_9PEZI</name>
<dbReference type="EMBL" id="NAJO01000016">
    <property type="protein sequence ID" value="OQO06430.1"/>
    <property type="molecule type" value="Genomic_DNA"/>
</dbReference>
<protein>
    <submittedName>
        <fullName evidence="2">Uncharacterized protein</fullName>
    </submittedName>
</protein>
<feature type="compositionally biased region" description="Basic and acidic residues" evidence="1">
    <location>
        <begin position="169"/>
        <end position="189"/>
    </location>
</feature>
<feature type="region of interest" description="Disordered" evidence="1">
    <location>
        <begin position="160"/>
        <end position="214"/>
    </location>
</feature>